<dbReference type="EMBL" id="JAAIKB010000001">
    <property type="protein sequence ID" value="NGM19226.1"/>
    <property type="molecule type" value="Genomic_DNA"/>
</dbReference>
<dbReference type="RefSeq" id="WP_164693061.1">
    <property type="nucleotide sequence ID" value="NZ_JAAIKB010000001.1"/>
</dbReference>
<evidence type="ECO:0000313" key="2">
    <source>
        <dbReference type="Proteomes" id="UP000475385"/>
    </source>
</evidence>
<comment type="caution">
    <text evidence="1">The sequence shown here is derived from an EMBL/GenBank/DDBJ whole genome shotgun (WGS) entry which is preliminary data.</text>
</comment>
<reference evidence="1 2" key="2">
    <citation type="submission" date="2020-03" db="EMBL/GenBank/DDBJ databases">
        <title>Roseomonas stagni sp. nov., isolated from pond water in Japan.</title>
        <authorList>
            <person name="Furuhata K."/>
            <person name="Miyamoto H."/>
            <person name="Goto K."/>
        </authorList>
    </citation>
    <scope>NUCLEOTIDE SEQUENCE [LARGE SCALE GENOMIC DNA]</scope>
    <source>
        <strain evidence="1 2">PeD5</strain>
    </source>
</reference>
<gene>
    <name evidence="1" type="ORF">G3576_04310</name>
</gene>
<name>A0A6M1LFY3_9PROT</name>
<dbReference type="Proteomes" id="UP000475385">
    <property type="component" value="Unassembled WGS sequence"/>
</dbReference>
<accession>A0A6M1LFY3</accession>
<sequence length="206" mass="22664">MTESHHTSSLPDYWPIDDLARRGILPHGDDDAMRREFAEAMTFIETYPAAWGRPATRLSMPAVTRRGWSVIATFLDASEEEDEALATAARHRAPHDLAASIVAGNPPVPSIVWRVPSTTHGLRHFWACHGGKQTLMLPPDRGFALFGDGEQLVILAGPPDFLRAAVPDPAAMHRDIAAHAAEMDRINGHSHNTDMLRHYAPITLTT</sequence>
<proteinExistence type="predicted"/>
<protein>
    <submittedName>
        <fullName evidence="1">Uncharacterized protein</fullName>
    </submittedName>
</protein>
<evidence type="ECO:0000313" key="1">
    <source>
        <dbReference type="EMBL" id="NGM19226.1"/>
    </source>
</evidence>
<keyword evidence="2" id="KW-1185">Reference proteome</keyword>
<dbReference type="AlphaFoldDB" id="A0A6M1LFY3"/>
<reference evidence="1 2" key="1">
    <citation type="submission" date="2020-02" db="EMBL/GenBank/DDBJ databases">
        <authorList>
            <person name="Kim H.M."/>
            <person name="Jeon C.O."/>
        </authorList>
    </citation>
    <scope>NUCLEOTIDE SEQUENCE [LARGE SCALE GENOMIC DNA]</scope>
    <source>
        <strain evidence="1 2">PeD5</strain>
    </source>
</reference>
<organism evidence="1 2">
    <name type="scientific">Falsiroseomonas algicola</name>
    <dbReference type="NCBI Taxonomy" id="2716930"/>
    <lineage>
        <taxon>Bacteria</taxon>
        <taxon>Pseudomonadati</taxon>
        <taxon>Pseudomonadota</taxon>
        <taxon>Alphaproteobacteria</taxon>
        <taxon>Acetobacterales</taxon>
        <taxon>Roseomonadaceae</taxon>
        <taxon>Falsiroseomonas</taxon>
    </lineage>
</organism>